<dbReference type="Gene3D" id="3.40.30.10">
    <property type="entry name" value="Glutaredoxin"/>
    <property type="match status" value="1"/>
</dbReference>
<evidence type="ECO:0000313" key="3">
    <source>
        <dbReference type="Proteomes" id="UP000295497"/>
    </source>
</evidence>
<reference evidence="2 3" key="1">
    <citation type="submission" date="2015-09" db="EMBL/GenBank/DDBJ databases">
        <title>Sorangium comparison.</title>
        <authorList>
            <person name="Zaburannyi N."/>
            <person name="Bunk B."/>
            <person name="Overmann J."/>
            <person name="Mueller R."/>
        </authorList>
    </citation>
    <scope>NUCLEOTIDE SEQUENCE [LARGE SCALE GENOMIC DNA]</scope>
    <source>
        <strain evidence="2 3">So ce836</strain>
    </source>
</reference>
<dbReference type="SUPFAM" id="SSF52833">
    <property type="entry name" value="Thioredoxin-like"/>
    <property type="match status" value="1"/>
</dbReference>
<name>A0A4P2R2N9_SORCE</name>
<feature type="domain" description="GST N-terminal" evidence="1">
    <location>
        <begin position="6"/>
        <end position="66"/>
    </location>
</feature>
<dbReference type="PROSITE" id="PS50404">
    <property type="entry name" value="GST_NTER"/>
    <property type="match status" value="1"/>
</dbReference>
<evidence type="ECO:0000313" key="2">
    <source>
        <dbReference type="EMBL" id="AUX36253.1"/>
    </source>
</evidence>
<dbReference type="EMBL" id="CP012672">
    <property type="protein sequence ID" value="AUX36253.1"/>
    <property type="molecule type" value="Genomic_DNA"/>
</dbReference>
<dbReference type="Proteomes" id="UP000295497">
    <property type="component" value="Chromosome"/>
</dbReference>
<evidence type="ECO:0000259" key="1">
    <source>
        <dbReference type="PROSITE" id="PS50404"/>
    </source>
</evidence>
<dbReference type="Pfam" id="PF02798">
    <property type="entry name" value="GST_N"/>
    <property type="match status" value="1"/>
</dbReference>
<accession>A0A4P2R2N9</accession>
<dbReference type="AlphaFoldDB" id="A0A4P2R2N9"/>
<organism evidence="2 3">
    <name type="scientific">Sorangium cellulosum</name>
    <name type="common">Polyangium cellulosum</name>
    <dbReference type="NCBI Taxonomy" id="56"/>
    <lineage>
        <taxon>Bacteria</taxon>
        <taxon>Pseudomonadati</taxon>
        <taxon>Myxococcota</taxon>
        <taxon>Polyangia</taxon>
        <taxon>Polyangiales</taxon>
        <taxon>Polyangiaceae</taxon>
        <taxon>Sorangium</taxon>
    </lineage>
</organism>
<proteinExistence type="predicted"/>
<dbReference type="InterPro" id="IPR004045">
    <property type="entry name" value="Glutathione_S-Trfase_N"/>
</dbReference>
<protein>
    <recommendedName>
        <fullName evidence="1">GST N-terminal domain-containing protein</fullName>
    </recommendedName>
</protein>
<gene>
    <name evidence="2" type="ORF">SOCE836_084600</name>
</gene>
<dbReference type="InterPro" id="IPR036249">
    <property type="entry name" value="Thioredoxin-like_sf"/>
</dbReference>
<sequence length="66" mass="7545">MTTPARPIRLYRHPLSGHAHRVELSLSLLRLPFERVDVDLKSGAQKAPELLRKNPFGQMPMTRTVL</sequence>